<evidence type="ECO:0000256" key="2">
    <source>
        <dbReference type="SAM" id="SignalP"/>
    </source>
</evidence>
<reference evidence="4 5" key="1">
    <citation type="journal article" date="2023" name="Proc. Natl. Acad. Sci. U.S.A.">
        <title>A global phylogenomic analysis of the shiitake genus Lentinula.</title>
        <authorList>
            <person name="Sierra-Patev S."/>
            <person name="Min B."/>
            <person name="Naranjo-Ortiz M."/>
            <person name="Looney B."/>
            <person name="Konkel Z."/>
            <person name="Slot J.C."/>
            <person name="Sakamoto Y."/>
            <person name="Steenwyk J.L."/>
            <person name="Rokas A."/>
            <person name="Carro J."/>
            <person name="Camarero S."/>
            <person name="Ferreira P."/>
            <person name="Molpeceres G."/>
            <person name="Ruiz-Duenas F.J."/>
            <person name="Serrano A."/>
            <person name="Henrissat B."/>
            <person name="Drula E."/>
            <person name="Hughes K.W."/>
            <person name="Mata J.L."/>
            <person name="Ishikawa N.K."/>
            <person name="Vargas-Isla R."/>
            <person name="Ushijima S."/>
            <person name="Smith C.A."/>
            <person name="Donoghue J."/>
            <person name="Ahrendt S."/>
            <person name="Andreopoulos W."/>
            <person name="He G."/>
            <person name="LaButti K."/>
            <person name="Lipzen A."/>
            <person name="Ng V."/>
            <person name="Riley R."/>
            <person name="Sandor L."/>
            <person name="Barry K."/>
            <person name="Martinez A.T."/>
            <person name="Xiao Y."/>
            <person name="Gibbons J.G."/>
            <person name="Terashima K."/>
            <person name="Grigoriev I.V."/>
            <person name="Hibbett D."/>
        </authorList>
    </citation>
    <scope>NUCLEOTIDE SEQUENCE [LARGE SCALE GENOMIC DNA]</scope>
    <source>
        <strain evidence="4 5">TFB7810</strain>
    </source>
</reference>
<comment type="caution">
    <text evidence="4">The sequence shown here is derived from an EMBL/GenBank/DDBJ whole genome shotgun (WGS) entry which is preliminary data.</text>
</comment>
<gene>
    <name evidence="4" type="ORF">DFH05DRAFT_1513881</name>
</gene>
<evidence type="ECO:0000256" key="1">
    <source>
        <dbReference type="ARBA" id="ARBA00022729"/>
    </source>
</evidence>
<feature type="chain" id="PRO_5040729841" evidence="2">
    <location>
        <begin position="18"/>
        <end position="191"/>
    </location>
</feature>
<name>A0A9W8NRT7_9AGAR</name>
<dbReference type="PANTHER" id="PTHR35185:SF1">
    <property type="entry name" value="UPF0619 GPI-ANCHORED MEMBRANE PROTEIN C1322.10"/>
    <property type="match status" value="1"/>
</dbReference>
<dbReference type="Pfam" id="PF10342">
    <property type="entry name" value="Kre9_KNH"/>
    <property type="match status" value="1"/>
</dbReference>
<dbReference type="EMBL" id="JANVFU010000018">
    <property type="protein sequence ID" value="KAJ3739579.1"/>
    <property type="molecule type" value="Genomic_DNA"/>
</dbReference>
<sequence length="191" mass="18852">MRSAAALTLAFAASAYAYSVTFPTEAEGWTNSGAQVLSWSRVDTDPLNFTAVLVNNDASILSDPQILAAQVDGTLGNTTLNPPSGGWPAPDGGFRVNLVQNTTELNSILAQSPTFNITAASTTSSSASSSGTVAASGTTAGVTTTGAAATSTDSSAASSTSSTSFNNGAVTFGSAQTGVFGVLALVGALLA</sequence>
<evidence type="ECO:0000313" key="5">
    <source>
        <dbReference type="Proteomes" id="UP001142393"/>
    </source>
</evidence>
<protein>
    <submittedName>
        <fullName evidence="4">GPI-anchored small secreted protein</fullName>
    </submittedName>
</protein>
<dbReference type="Proteomes" id="UP001142393">
    <property type="component" value="Unassembled WGS sequence"/>
</dbReference>
<dbReference type="InterPro" id="IPR052479">
    <property type="entry name" value="GPI-anchor_Adhesion_Reg"/>
</dbReference>
<dbReference type="InterPro" id="IPR018466">
    <property type="entry name" value="Kre9/Knh1-like_N"/>
</dbReference>
<proteinExistence type="predicted"/>
<dbReference type="PANTHER" id="PTHR35185">
    <property type="entry name" value="SERINE/THREONINE-RICH PROTEIN ADG2-RELATED"/>
    <property type="match status" value="1"/>
</dbReference>
<keyword evidence="1 2" id="KW-0732">Signal</keyword>
<feature type="domain" description="Yeast cell wall synthesis Kre9/Knh1-like N-terminal" evidence="3">
    <location>
        <begin position="23"/>
        <end position="117"/>
    </location>
</feature>
<keyword evidence="5" id="KW-1185">Reference proteome</keyword>
<evidence type="ECO:0000259" key="3">
    <source>
        <dbReference type="Pfam" id="PF10342"/>
    </source>
</evidence>
<accession>A0A9W8NRT7</accession>
<organism evidence="4 5">
    <name type="scientific">Lentinula detonsa</name>
    <dbReference type="NCBI Taxonomy" id="2804962"/>
    <lineage>
        <taxon>Eukaryota</taxon>
        <taxon>Fungi</taxon>
        <taxon>Dikarya</taxon>
        <taxon>Basidiomycota</taxon>
        <taxon>Agaricomycotina</taxon>
        <taxon>Agaricomycetes</taxon>
        <taxon>Agaricomycetidae</taxon>
        <taxon>Agaricales</taxon>
        <taxon>Marasmiineae</taxon>
        <taxon>Omphalotaceae</taxon>
        <taxon>Lentinula</taxon>
    </lineage>
</organism>
<dbReference type="AlphaFoldDB" id="A0A9W8NRT7"/>
<evidence type="ECO:0000313" key="4">
    <source>
        <dbReference type="EMBL" id="KAJ3739579.1"/>
    </source>
</evidence>
<feature type="signal peptide" evidence="2">
    <location>
        <begin position="1"/>
        <end position="17"/>
    </location>
</feature>